<keyword evidence="3 6" id="KW-0456">Lyase</keyword>
<name>A0A0F6RF94_CITAM</name>
<dbReference type="Gene3D" id="3.20.20.70">
    <property type="entry name" value="Aldolase class I"/>
    <property type="match status" value="1"/>
</dbReference>
<gene>
    <name evidence="6" type="primary">deoC</name>
    <name evidence="7" type="ORF">F384_09935</name>
</gene>
<comment type="subcellular location">
    <subcellularLocation>
        <location evidence="6">Cytoplasm</location>
    </subcellularLocation>
</comment>
<dbReference type="GO" id="GO:0004139">
    <property type="term" value="F:deoxyribose-phosphate aldolase activity"/>
    <property type="evidence" value="ECO:0007669"/>
    <property type="project" value="UniProtKB-UniRule"/>
</dbReference>
<dbReference type="GO" id="GO:0005737">
    <property type="term" value="C:cytoplasm"/>
    <property type="evidence" value="ECO:0007669"/>
    <property type="project" value="UniProtKB-SubCell"/>
</dbReference>
<dbReference type="NCBIfam" id="TIGR00126">
    <property type="entry name" value="deoC"/>
    <property type="match status" value="1"/>
</dbReference>
<dbReference type="PANTHER" id="PTHR10889">
    <property type="entry name" value="DEOXYRIBOSE-PHOSPHATE ALDOLASE"/>
    <property type="match status" value="1"/>
</dbReference>
<dbReference type="PATRIC" id="fig|1261127.3.peg.2069"/>
<dbReference type="OrthoDB" id="6579831at2"/>
<keyword evidence="2 6" id="KW-0963">Cytoplasm</keyword>
<protein>
    <recommendedName>
        <fullName evidence="6">Deoxyribose-phosphate aldolase</fullName>
        <shortName evidence="6">DERA</shortName>
        <ecNumber evidence="6">4.1.2.4</ecNumber>
    </recommendedName>
    <alternativeName>
        <fullName evidence="6">2-deoxy-D-ribose 5-phosphate aldolase</fullName>
    </alternativeName>
    <alternativeName>
        <fullName evidence="6">Phosphodeoxyriboaldolase</fullName>
        <shortName evidence="6">Deoxyriboaldolase</shortName>
    </alternativeName>
</protein>
<dbReference type="PANTHER" id="PTHR10889:SF1">
    <property type="entry name" value="DEOXYRIBOSE-PHOSPHATE ALDOLASE"/>
    <property type="match status" value="1"/>
</dbReference>
<evidence type="ECO:0000256" key="6">
    <source>
        <dbReference type="HAMAP-Rule" id="MF_00114"/>
    </source>
</evidence>
<dbReference type="AlphaFoldDB" id="A0A0F6RF94"/>
<dbReference type="KEGG" id="cama:F384_09935"/>
<comment type="function">
    <text evidence="6">Catalyzes a reversible aldol reaction between acetaldehyde and D-glyceraldehyde 3-phosphate to generate 2-deoxy-D-ribose 5-phosphate.</text>
</comment>
<sequence length="247" mass="26849">MKPNKKAADMTPAELGQYIDQSVLKPEFTLQEVRKYIQEGIDYKCKTVCINPAYLDVAREMCKGTGTGICVVCDFPFGASSTASKAAQAEVICNQGDVEDLDIVANYGFIRSGMWEEFEQDIRAVVDVAHRHGSLVKVIFETDALTAEQVAKATEYSCRAGVDFVKTSTGFYTGGESKGATPEIIAVMMKAAEGRCKVKGSGCIRTREHFLQLIDMGIDRMGIGYRSTPEVLGLSAQSTSADSKSSY</sequence>
<dbReference type="InterPro" id="IPR013785">
    <property type="entry name" value="Aldolase_TIM"/>
</dbReference>
<evidence type="ECO:0000256" key="1">
    <source>
        <dbReference type="ARBA" id="ARBA00010936"/>
    </source>
</evidence>
<dbReference type="UniPathway" id="UPA00002">
    <property type="reaction ID" value="UER00468"/>
</dbReference>
<evidence type="ECO:0000256" key="2">
    <source>
        <dbReference type="ARBA" id="ARBA00022490"/>
    </source>
</evidence>
<comment type="catalytic activity">
    <reaction evidence="5 6">
        <text>2-deoxy-D-ribose 5-phosphate = D-glyceraldehyde 3-phosphate + acetaldehyde</text>
        <dbReference type="Rhea" id="RHEA:12821"/>
        <dbReference type="ChEBI" id="CHEBI:15343"/>
        <dbReference type="ChEBI" id="CHEBI:59776"/>
        <dbReference type="ChEBI" id="CHEBI:62877"/>
        <dbReference type="EC" id="4.1.2.4"/>
    </reaction>
</comment>
<accession>A0A0F6RF94</accession>
<comment type="similarity">
    <text evidence="1 6">Belongs to the DeoC/FbaB aldolase family. DeoC type 1 subfamily.</text>
</comment>
<dbReference type="GO" id="GO:0016052">
    <property type="term" value="P:carbohydrate catabolic process"/>
    <property type="evidence" value="ECO:0007669"/>
    <property type="project" value="TreeGrafter"/>
</dbReference>
<proteinExistence type="inferred from homology"/>
<dbReference type="GO" id="GO:0006018">
    <property type="term" value="P:2-deoxyribose 1-phosphate catabolic process"/>
    <property type="evidence" value="ECO:0007669"/>
    <property type="project" value="UniProtKB-UniRule"/>
</dbReference>
<comment type="pathway">
    <text evidence="6">Carbohydrate degradation; 2-deoxy-D-ribose 1-phosphate degradation; D-glyceraldehyde 3-phosphate and acetaldehyde from 2-deoxy-alpha-D-ribose 1-phosphate: step 2/2.</text>
</comment>
<dbReference type="CDD" id="cd00959">
    <property type="entry name" value="DeoC"/>
    <property type="match status" value="1"/>
</dbReference>
<evidence type="ECO:0000256" key="3">
    <source>
        <dbReference type="ARBA" id="ARBA00023239"/>
    </source>
</evidence>
<organism evidence="7 8">
    <name type="scientific">Citrobacter amalonaticus Y19</name>
    <dbReference type="NCBI Taxonomy" id="1261127"/>
    <lineage>
        <taxon>Bacteria</taxon>
        <taxon>Pseudomonadati</taxon>
        <taxon>Pseudomonadota</taxon>
        <taxon>Gammaproteobacteria</taxon>
        <taxon>Enterobacterales</taxon>
        <taxon>Enterobacteriaceae</taxon>
        <taxon>Citrobacter</taxon>
    </lineage>
</organism>
<dbReference type="HOGENOM" id="CLU_053595_0_2_6"/>
<dbReference type="RefSeq" id="WP_046481322.1">
    <property type="nucleotide sequence ID" value="NZ_CP011132.1"/>
</dbReference>
<evidence type="ECO:0000313" key="8">
    <source>
        <dbReference type="Proteomes" id="UP000034085"/>
    </source>
</evidence>
<dbReference type="PIRSF" id="PIRSF001357">
    <property type="entry name" value="DeoC"/>
    <property type="match status" value="1"/>
</dbReference>
<feature type="active site" description="Proton donor/acceptor" evidence="6">
    <location>
        <position position="102"/>
    </location>
</feature>
<dbReference type="InterPro" id="IPR011343">
    <property type="entry name" value="DeoC"/>
</dbReference>
<dbReference type="Pfam" id="PF01791">
    <property type="entry name" value="DeoC"/>
    <property type="match status" value="1"/>
</dbReference>
<dbReference type="HAMAP" id="MF_00114">
    <property type="entry name" value="DeoC_type1"/>
    <property type="match status" value="1"/>
</dbReference>
<evidence type="ECO:0000256" key="5">
    <source>
        <dbReference type="ARBA" id="ARBA00048791"/>
    </source>
</evidence>
<dbReference type="InterPro" id="IPR028581">
    <property type="entry name" value="DeoC_typeI"/>
</dbReference>
<feature type="active site" description="Proton donor/acceptor" evidence="6">
    <location>
        <position position="199"/>
    </location>
</feature>
<feature type="active site" description="Schiff-base intermediate with acetaldehyde" evidence="6">
    <location>
        <position position="166"/>
    </location>
</feature>
<dbReference type="EC" id="4.1.2.4" evidence="6"/>
<dbReference type="SMART" id="SM01133">
    <property type="entry name" value="DeoC"/>
    <property type="match status" value="1"/>
</dbReference>
<dbReference type="InterPro" id="IPR002915">
    <property type="entry name" value="DeoC/FbaB/LacD_aldolase"/>
</dbReference>
<evidence type="ECO:0000313" key="7">
    <source>
        <dbReference type="EMBL" id="AKE58943.1"/>
    </source>
</evidence>
<dbReference type="SUPFAM" id="SSF51569">
    <property type="entry name" value="Aldolase"/>
    <property type="match status" value="1"/>
</dbReference>
<reference evidence="7 8" key="1">
    <citation type="journal article" date="2013" name="Appl. Microbiol. Biotechnol.">
        <title>Glycerol assimilation and production of 1,3-propanediol by Citrobacter amalonaticus Y19.</title>
        <authorList>
            <person name="Ainala S.K."/>
            <person name="Ashok S."/>
            <person name="Ko Y."/>
            <person name="Park S."/>
        </authorList>
    </citation>
    <scope>NUCLEOTIDE SEQUENCE [LARGE SCALE GENOMIC DNA]</scope>
    <source>
        <strain evidence="7 8">Y19</strain>
    </source>
</reference>
<dbReference type="Proteomes" id="UP000034085">
    <property type="component" value="Chromosome"/>
</dbReference>
<dbReference type="EMBL" id="CP011132">
    <property type="protein sequence ID" value="AKE58943.1"/>
    <property type="molecule type" value="Genomic_DNA"/>
</dbReference>
<keyword evidence="4 6" id="KW-0704">Schiff base</keyword>
<evidence type="ECO:0000256" key="4">
    <source>
        <dbReference type="ARBA" id="ARBA00023270"/>
    </source>
</evidence>
<dbReference type="GO" id="GO:0009264">
    <property type="term" value="P:deoxyribonucleotide catabolic process"/>
    <property type="evidence" value="ECO:0007669"/>
    <property type="project" value="UniProtKB-UniRule"/>
</dbReference>